<reference evidence="1 2" key="1">
    <citation type="submission" date="2022-10" db="EMBL/GenBank/DDBJ databases">
        <title>Comparative genomics and taxonomic characterization of three novel marine species of genus Reichenbachiella exhibiting antioxidant and polysaccharide degradation activities.</title>
        <authorList>
            <person name="Muhammad N."/>
            <person name="Lee Y.-J."/>
            <person name="Ko J."/>
            <person name="Kim S.-G."/>
        </authorList>
    </citation>
    <scope>NUCLEOTIDE SEQUENCE [LARGE SCALE GENOMIC DNA]</scope>
    <source>
        <strain evidence="1 2">ABR2-5</strain>
    </source>
</reference>
<gene>
    <name evidence="1" type="ORF">N7U62_02730</name>
</gene>
<dbReference type="RefSeq" id="WP_264136342.1">
    <property type="nucleotide sequence ID" value="NZ_JAOYOD010000001.1"/>
</dbReference>
<organism evidence="1 2">
    <name type="scientific">Reichenbachiella ulvae</name>
    <dbReference type="NCBI Taxonomy" id="2980104"/>
    <lineage>
        <taxon>Bacteria</taxon>
        <taxon>Pseudomonadati</taxon>
        <taxon>Bacteroidota</taxon>
        <taxon>Cytophagia</taxon>
        <taxon>Cytophagales</taxon>
        <taxon>Reichenbachiellaceae</taxon>
        <taxon>Reichenbachiella</taxon>
    </lineage>
</organism>
<evidence type="ECO:0008006" key="3">
    <source>
        <dbReference type="Google" id="ProtNLM"/>
    </source>
</evidence>
<dbReference type="InterPro" id="IPR037883">
    <property type="entry name" value="Knr4/Smi1-like_sf"/>
</dbReference>
<evidence type="ECO:0000313" key="1">
    <source>
        <dbReference type="EMBL" id="MCV9385557.1"/>
    </source>
</evidence>
<accession>A0ABT3CPH8</accession>
<protein>
    <recommendedName>
        <fullName evidence="3">SMI1/KNR4 family protein</fullName>
    </recommendedName>
</protein>
<sequence length="165" mass="18846">MKVLNKLMDLKKGYPDLVELYQGASDQAIKARLSHSKFPMKDELTTILKFSNGFSVLDYCFLGVLNPKIRGLETLFLDDVIIIGTSGHEEYGIMDTTKGEGRVLVNRENIYGEKETIVIANSLESFLEQFFHKCELLLAHHKVSDIVSYIDDERFEDIIPDWKAI</sequence>
<evidence type="ECO:0000313" key="2">
    <source>
        <dbReference type="Proteomes" id="UP001300692"/>
    </source>
</evidence>
<dbReference type="Gene3D" id="3.40.1580.10">
    <property type="entry name" value="SMI1/KNR4-like"/>
    <property type="match status" value="1"/>
</dbReference>
<dbReference type="SUPFAM" id="SSF160631">
    <property type="entry name" value="SMI1/KNR4-like"/>
    <property type="match status" value="1"/>
</dbReference>
<name>A0ABT3CPH8_9BACT</name>
<dbReference type="EMBL" id="JAOYOD010000001">
    <property type="protein sequence ID" value="MCV9385557.1"/>
    <property type="molecule type" value="Genomic_DNA"/>
</dbReference>
<comment type="caution">
    <text evidence="1">The sequence shown here is derived from an EMBL/GenBank/DDBJ whole genome shotgun (WGS) entry which is preliminary data.</text>
</comment>
<proteinExistence type="predicted"/>
<dbReference type="Proteomes" id="UP001300692">
    <property type="component" value="Unassembled WGS sequence"/>
</dbReference>
<keyword evidence="2" id="KW-1185">Reference proteome</keyword>